<accession>A0A1U9QYC0</accession>
<reference evidence="2 3" key="1">
    <citation type="submission" date="2016-11" db="EMBL/GenBank/DDBJ databases">
        <title>Complete genome sequence of Streptomyces niveus SCSIO 3406.</title>
        <authorList>
            <person name="Zhu Q."/>
            <person name="Cheng W."/>
            <person name="Song Y."/>
            <person name="Li Q."/>
            <person name="Ju J."/>
        </authorList>
    </citation>
    <scope>NUCLEOTIDE SEQUENCE [LARGE SCALE GENOMIC DNA]</scope>
    <source>
        <strain evidence="2 3">SCSIO 3406</strain>
    </source>
</reference>
<evidence type="ECO:0000313" key="3">
    <source>
        <dbReference type="Proteomes" id="UP000189677"/>
    </source>
</evidence>
<keyword evidence="3" id="KW-1185">Reference proteome</keyword>
<gene>
    <name evidence="2" type="ORF">BBN63_26675</name>
</gene>
<organism evidence="2 3">
    <name type="scientific">Streptomyces niveus</name>
    <name type="common">Streptomyces spheroides</name>
    <dbReference type="NCBI Taxonomy" id="193462"/>
    <lineage>
        <taxon>Bacteria</taxon>
        <taxon>Bacillati</taxon>
        <taxon>Actinomycetota</taxon>
        <taxon>Actinomycetes</taxon>
        <taxon>Kitasatosporales</taxon>
        <taxon>Streptomycetaceae</taxon>
        <taxon>Streptomyces</taxon>
    </lineage>
</organism>
<dbReference type="KEGG" id="snw:BBN63_26675"/>
<evidence type="ECO:0000313" key="2">
    <source>
        <dbReference type="EMBL" id="AQU69234.1"/>
    </source>
</evidence>
<proteinExistence type="predicted"/>
<dbReference type="AlphaFoldDB" id="A0A1U9QYC0"/>
<name>A0A1U9QYC0_STRNV</name>
<dbReference type="Proteomes" id="UP000189677">
    <property type="component" value="Chromosome"/>
</dbReference>
<sequence length="61" mass="6447">MATISSSTPQAIAQPGRPAIAKTAVPNPVQIRPHTLSHQRIRSGLRAVTGSLPVRMASHLL</sequence>
<feature type="compositionally biased region" description="Polar residues" evidence="1">
    <location>
        <begin position="1"/>
        <end position="11"/>
    </location>
</feature>
<evidence type="ECO:0000256" key="1">
    <source>
        <dbReference type="SAM" id="MobiDB-lite"/>
    </source>
</evidence>
<feature type="region of interest" description="Disordered" evidence="1">
    <location>
        <begin position="1"/>
        <end position="26"/>
    </location>
</feature>
<dbReference type="EMBL" id="CP018047">
    <property type="protein sequence ID" value="AQU69234.1"/>
    <property type="molecule type" value="Genomic_DNA"/>
</dbReference>
<protein>
    <submittedName>
        <fullName evidence="2">Uncharacterized protein</fullName>
    </submittedName>
</protein>